<feature type="non-terminal residue" evidence="2">
    <location>
        <position position="81"/>
    </location>
</feature>
<name>X1GA69_9ZZZZ</name>
<dbReference type="SUPFAM" id="SSF82171">
    <property type="entry name" value="DPP6 N-terminal domain-like"/>
    <property type="match status" value="1"/>
</dbReference>
<evidence type="ECO:0000313" key="2">
    <source>
        <dbReference type="EMBL" id="GAH54811.1"/>
    </source>
</evidence>
<feature type="region of interest" description="Disordered" evidence="1">
    <location>
        <begin position="1"/>
        <end position="38"/>
    </location>
</feature>
<gene>
    <name evidence="2" type="ORF">S03H2_26815</name>
</gene>
<organism evidence="2">
    <name type="scientific">marine sediment metagenome</name>
    <dbReference type="NCBI Taxonomy" id="412755"/>
    <lineage>
        <taxon>unclassified sequences</taxon>
        <taxon>metagenomes</taxon>
        <taxon>ecological metagenomes</taxon>
    </lineage>
</organism>
<sequence length="81" mass="9052">GYAIEIGRVEKFQQQQKEESSVDQTPVPEDSQSSASGGYTIKKLVFKSNRDGNDNIYSINLDGSDWQRLTDHNGGDLYPEV</sequence>
<proteinExistence type="predicted"/>
<dbReference type="AlphaFoldDB" id="X1GA69"/>
<dbReference type="EMBL" id="BARU01015734">
    <property type="protein sequence ID" value="GAH54811.1"/>
    <property type="molecule type" value="Genomic_DNA"/>
</dbReference>
<feature type="non-terminal residue" evidence="2">
    <location>
        <position position="1"/>
    </location>
</feature>
<dbReference type="Gene3D" id="2.120.10.30">
    <property type="entry name" value="TolB, C-terminal domain"/>
    <property type="match status" value="1"/>
</dbReference>
<dbReference type="InterPro" id="IPR011042">
    <property type="entry name" value="6-blade_b-propeller_TolB-like"/>
</dbReference>
<comment type="caution">
    <text evidence="2">The sequence shown here is derived from an EMBL/GenBank/DDBJ whole genome shotgun (WGS) entry which is preliminary data.</text>
</comment>
<feature type="compositionally biased region" description="Basic and acidic residues" evidence="1">
    <location>
        <begin position="7"/>
        <end position="20"/>
    </location>
</feature>
<accession>X1GA69</accession>
<protein>
    <submittedName>
        <fullName evidence="2">Uncharacterized protein</fullName>
    </submittedName>
</protein>
<evidence type="ECO:0000256" key="1">
    <source>
        <dbReference type="SAM" id="MobiDB-lite"/>
    </source>
</evidence>
<reference evidence="2" key="1">
    <citation type="journal article" date="2014" name="Front. Microbiol.">
        <title>High frequency of phylogenetically diverse reductive dehalogenase-homologous genes in deep subseafloor sedimentary metagenomes.</title>
        <authorList>
            <person name="Kawai M."/>
            <person name="Futagami T."/>
            <person name="Toyoda A."/>
            <person name="Takaki Y."/>
            <person name="Nishi S."/>
            <person name="Hori S."/>
            <person name="Arai W."/>
            <person name="Tsubouchi T."/>
            <person name="Morono Y."/>
            <person name="Uchiyama I."/>
            <person name="Ito T."/>
            <person name="Fujiyama A."/>
            <person name="Inagaki F."/>
            <person name="Takami H."/>
        </authorList>
    </citation>
    <scope>NUCLEOTIDE SEQUENCE</scope>
    <source>
        <strain evidence="2">Expedition CK06-06</strain>
    </source>
</reference>